<dbReference type="InterPro" id="IPR043128">
    <property type="entry name" value="Rev_trsase/Diguanyl_cyclase"/>
</dbReference>
<feature type="coiled-coil region" evidence="1">
    <location>
        <begin position="287"/>
        <end position="321"/>
    </location>
</feature>
<dbReference type="Gene3D" id="3.30.70.270">
    <property type="match status" value="2"/>
</dbReference>
<proteinExistence type="predicted"/>
<accession>A0ABN0SZ54</accession>
<dbReference type="SUPFAM" id="SSF55073">
    <property type="entry name" value="Nucleotide cyclase"/>
    <property type="match status" value="2"/>
</dbReference>
<evidence type="ECO:0000313" key="3">
    <source>
        <dbReference type="EMBL" id="GAA0207188.1"/>
    </source>
</evidence>
<protein>
    <recommendedName>
        <fullName evidence="2">GGDEF domain-containing protein</fullName>
    </recommendedName>
</protein>
<sequence length="475" mass="49962">MREGIGFHQAVLERGDAAVLVLGADDLAVRWASPAATRLFGTASGVFPDLVAPEDAASVATFLQAASTGASRGTCTVPVAGSAARSVDLVVRDLREDPAVGGLLVVALDVTGWAERAARLGAALDTDALTGLTSRAGLLPRLEQAVRGGPGPALMFLDLDGFKDVNNRLGHGAGDQVLRRVGERLAEVVTGRGTAARFGGDEFVVLLDGTGEPEARAVAEEVLAAIGSPFEVAGEPVRVTGSVGVVAVRRGHRVEELLRDADVAMYRAKAAGRSRAVVYHDDLRDWALAHKLDLDGLADELERLRREREALVEAATTDQRTGLPNAATFDADHARLHGSPRPYCLLIADIDLFHSYNTHYRYLAGHEALRRVGAAIAATVPGRTYRYGGEEFAVLLPRTRLAEATALAERVRAAVRGLGIEHRGDPSGVVTVSVGAVEVGEGATVTDAVEEASIALLAAKDAGRDRVVARTTPSR</sequence>
<dbReference type="Pfam" id="PF00990">
    <property type="entry name" value="GGDEF"/>
    <property type="match status" value="2"/>
</dbReference>
<dbReference type="NCBIfam" id="TIGR00254">
    <property type="entry name" value="GGDEF"/>
    <property type="match status" value="2"/>
</dbReference>
<dbReference type="CDD" id="cd01949">
    <property type="entry name" value="GGDEF"/>
    <property type="match status" value="2"/>
</dbReference>
<dbReference type="PROSITE" id="PS50887">
    <property type="entry name" value="GGDEF"/>
    <property type="match status" value="2"/>
</dbReference>
<comment type="caution">
    <text evidence="3">The sequence shown here is derived from an EMBL/GenBank/DDBJ whole genome shotgun (WGS) entry which is preliminary data.</text>
</comment>
<dbReference type="SMART" id="SM00267">
    <property type="entry name" value="GGDEF"/>
    <property type="match status" value="2"/>
</dbReference>
<dbReference type="InterPro" id="IPR029787">
    <property type="entry name" value="Nucleotide_cyclase"/>
</dbReference>
<feature type="domain" description="GGDEF" evidence="2">
    <location>
        <begin position="150"/>
        <end position="281"/>
    </location>
</feature>
<organism evidence="3 4">
    <name type="scientific">Saccharothrix mutabilis subsp. mutabilis</name>
    <dbReference type="NCBI Taxonomy" id="66855"/>
    <lineage>
        <taxon>Bacteria</taxon>
        <taxon>Bacillati</taxon>
        <taxon>Actinomycetota</taxon>
        <taxon>Actinomycetes</taxon>
        <taxon>Pseudonocardiales</taxon>
        <taxon>Pseudonocardiaceae</taxon>
        <taxon>Saccharothrix</taxon>
    </lineage>
</organism>
<dbReference type="InterPro" id="IPR050469">
    <property type="entry name" value="Diguanylate_Cyclase"/>
</dbReference>
<dbReference type="EMBL" id="BAAABU010000001">
    <property type="protein sequence ID" value="GAA0207188.1"/>
    <property type="molecule type" value="Genomic_DNA"/>
</dbReference>
<gene>
    <name evidence="3" type="ORF">GCM10010492_00840</name>
</gene>
<evidence type="ECO:0000256" key="1">
    <source>
        <dbReference type="SAM" id="Coils"/>
    </source>
</evidence>
<dbReference type="PANTHER" id="PTHR45138:SF9">
    <property type="entry name" value="DIGUANYLATE CYCLASE DGCM-RELATED"/>
    <property type="match status" value="1"/>
</dbReference>
<reference evidence="3 4" key="1">
    <citation type="journal article" date="2019" name="Int. J. Syst. Evol. Microbiol.">
        <title>The Global Catalogue of Microorganisms (GCM) 10K type strain sequencing project: providing services to taxonomists for standard genome sequencing and annotation.</title>
        <authorList>
            <consortium name="The Broad Institute Genomics Platform"/>
            <consortium name="The Broad Institute Genome Sequencing Center for Infectious Disease"/>
            <person name="Wu L."/>
            <person name="Ma J."/>
        </authorList>
    </citation>
    <scope>NUCLEOTIDE SEQUENCE [LARGE SCALE GENOMIC DNA]</scope>
    <source>
        <strain evidence="3 4">JCM 3380</strain>
    </source>
</reference>
<dbReference type="RefSeq" id="WP_343931506.1">
    <property type="nucleotide sequence ID" value="NZ_BAAABU010000001.1"/>
</dbReference>
<dbReference type="InterPro" id="IPR000160">
    <property type="entry name" value="GGDEF_dom"/>
</dbReference>
<dbReference type="PANTHER" id="PTHR45138">
    <property type="entry name" value="REGULATORY COMPONENTS OF SENSORY TRANSDUCTION SYSTEM"/>
    <property type="match status" value="1"/>
</dbReference>
<name>A0ABN0SZ54_9PSEU</name>
<keyword evidence="4" id="KW-1185">Reference proteome</keyword>
<dbReference type="Proteomes" id="UP001500416">
    <property type="component" value="Unassembled WGS sequence"/>
</dbReference>
<evidence type="ECO:0000259" key="2">
    <source>
        <dbReference type="PROSITE" id="PS50887"/>
    </source>
</evidence>
<evidence type="ECO:0000313" key="4">
    <source>
        <dbReference type="Proteomes" id="UP001500416"/>
    </source>
</evidence>
<feature type="domain" description="GGDEF" evidence="2">
    <location>
        <begin position="341"/>
        <end position="472"/>
    </location>
</feature>
<keyword evidence="1" id="KW-0175">Coiled coil</keyword>